<reference evidence="2 3" key="1">
    <citation type="journal article" date="2023" name="BMC Biol.">
        <title>The compact genome of the sponge Oopsacas minuta (Hexactinellida) is lacking key metazoan core genes.</title>
        <authorList>
            <person name="Santini S."/>
            <person name="Schenkelaars Q."/>
            <person name="Jourda C."/>
            <person name="Duchesne M."/>
            <person name="Belahbib H."/>
            <person name="Rocher C."/>
            <person name="Selva M."/>
            <person name="Riesgo A."/>
            <person name="Vervoort M."/>
            <person name="Leys S.P."/>
            <person name="Kodjabachian L."/>
            <person name="Le Bivic A."/>
            <person name="Borchiellini C."/>
            <person name="Claverie J.M."/>
            <person name="Renard E."/>
        </authorList>
    </citation>
    <scope>NUCLEOTIDE SEQUENCE [LARGE SCALE GENOMIC DNA]</scope>
    <source>
        <strain evidence="2">SPO-2</strain>
    </source>
</reference>
<keyword evidence="3" id="KW-1185">Reference proteome</keyword>
<protein>
    <recommendedName>
        <fullName evidence="4">BZIP domain-containing protein</fullName>
    </recommendedName>
</protein>
<keyword evidence="1" id="KW-0175">Coiled coil</keyword>
<proteinExistence type="predicted"/>
<gene>
    <name evidence="2" type="ORF">LOD99_13379</name>
</gene>
<evidence type="ECO:0000313" key="3">
    <source>
        <dbReference type="Proteomes" id="UP001165289"/>
    </source>
</evidence>
<dbReference type="EMBL" id="JAKMXF010000011">
    <property type="protein sequence ID" value="KAI6661506.1"/>
    <property type="molecule type" value="Genomic_DNA"/>
</dbReference>
<organism evidence="2 3">
    <name type="scientific">Oopsacas minuta</name>
    <dbReference type="NCBI Taxonomy" id="111878"/>
    <lineage>
        <taxon>Eukaryota</taxon>
        <taxon>Metazoa</taxon>
        <taxon>Porifera</taxon>
        <taxon>Hexactinellida</taxon>
        <taxon>Hexasterophora</taxon>
        <taxon>Lyssacinosida</taxon>
        <taxon>Leucopsacidae</taxon>
        <taxon>Oopsacas</taxon>
    </lineage>
</organism>
<comment type="caution">
    <text evidence="2">The sequence shown here is derived from an EMBL/GenBank/DDBJ whole genome shotgun (WGS) entry which is preliminary data.</text>
</comment>
<sequence length="98" mass="12057">MAYQTTMKKDSALLSKIPWTRCQLIVTKPDDIRRYMYGHKYTEKEIEIVFMYRQKKMNCEYTRRCREKLQKLKDEKDRLVKSKEELLNEIDDLRSQMI</sequence>
<accession>A0AAV7KJ99</accession>
<evidence type="ECO:0008006" key="4">
    <source>
        <dbReference type="Google" id="ProtNLM"/>
    </source>
</evidence>
<dbReference type="AlphaFoldDB" id="A0AAV7KJ99"/>
<evidence type="ECO:0000256" key="1">
    <source>
        <dbReference type="SAM" id="Coils"/>
    </source>
</evidence>
<feature type="coiled-coil region" evidence="1">
    <location>
        <begin position="62"/>
        <end position="96"/>
    </location>
</feature>
<evidence type="ECO:0000313" key="2">
    <source>
        <dbReference type="EMBL" id="KAI6661506.1"/>
    </source>
</evidence>
<dbReference type="Proteomes" id="UP001165289">
    <property type="component" value="Unassembled WGS sequence"/>
</dbReference>
<name>A0AAV7KJ99_9METZ</name>